<dbReference type="GO" id="GO:0051087">
    <property type="term" value="F:protein-folding chaperone binding"/>
    <property type="evidence" value="ECO:0007669"/>
    <property type="project" value="TreeGrafter"/>
</dbReference>
<evidence type="ECO:0000256" key="3">
    <source>
        <dbReference type="ARBA" id="ARBA00023186"/>
    </source>
</evidence>
<dbReference type="Gene3D" id="1.10.287.370">
    <property type="match status" value="1"/>
</dbReference>
<comment type="similarity">
    <text evidence="1">Belongs to the prefoldin subunit beta family.</text>
</comment>
<dbReference type="GO" id="GO:0016272">
    <property type="term" value="C:prefoldin complex"/>
    <property type="evidence" value="ECO:0007669"/>
    <property type="project" value="InterPro"/>
</dbReference>
<dbReference type="GO" id="GO:0051131">
    <property type="term" value="P:chaperone-mediated protein complex assembly"/>
    <property type="evidence" value="ECO:0007669"/>
    <property type="project" value="TreeGrafter"/>
</dbReference>
<evidence type="ECO:0000256" key="1">
    <source>
        <dbReference type="ARBA" id="ARBA00008045"/>
    </source>
</evidence>
<dbReference type="GO" id="GO:0051082">
    <property type="term" value="F:unfolded protein binding"/>
    <property type="evidence" value="ECO:0007669"/>
    <property type="project" value="InterPro"/>
</dbReference>
<proteinExistence type="inferred from homology"/>
<feature type="coiled-coil region" evidence="4">
    <location>
        <begin position="6"/>
        <end position="52"/>
    </location>
</feature>
<organism evidence="5 6">
    <name type="scientific">Panagrolaimus superbus</name>
    <dbReference type="NCBI Taxonomy" id="310955"/>
    <lineage>
        <taxon>Eukaryota</taxon>
        <taxon>Metazoa</taxon>
        <taxon>Ecdysozoa</taxon>
        <taxon>Nematoda</taxon>
        <taxon>Chromadorea</taxon>
        <taxon>Rhabditida</taxon>
        <taxon>Tylenchina</taxon>
        <taxon>Panagrolaimomorpha</taxon>
        <taxon>Panagrolaimoidea</taxon>
        <taxon>Panagrolaimidae</taxon>
        <taxon>Panagrolaimus</taxon>
    </lineage>
</organism>
<dbReference type="WBParaSite" id="PSU_v2.g19438.t1">
    <property type="protein sequence ID" value="PSU_v2.g19438.t1"/>
    <property type="gene ID" value="PSU_v2.g19438"/>
</dbReference>
<evidence type="ECO:0000313" key="5">
    <source>
        <dbReference type="Proteomes" id="UP000887577"/>
    </source>
</evidence>
<dbReference type="GO" id="GO:0005737">
    <property type="term" value="C:cytoplasm"/>
    <property type="evidence" value="ECO:0007669"/>
    <property type="project" value="TreeGrafter"/>
</dbReference>
<comment type="subunit">
    <text evidence="2">Heterohexamer of two PFD-alpha type and four PFD-beta type subunits.</text>
</comment>
<dbReference type="PANTHER" id="PTHR21431">
    <property type="entry name" value="PREFOLDIN SUBUNIT 6"/>
    <property type="match status" value="1"/>
</dbReference>
<evidence type="ECO:0000313" key="6">
    <source>
        <dbReference type="WBParaSite" id="PSU_v2.g19438.t1"/>
    </source>
</evidence>
<dbReference type="GO" id="GO:0006457">
    <property type="term" value="P:protein folding"/>
    <property type="evidence" value="ECO:0007669"/>
    <property type="project" value="InterPro"/>
</dbReference>
<dbReference type="InterPro" id="IPR002777">
    <property type="entry name" value="PFD_beta-like"/>
</dbReference>
<keyword evidence="4" id="KW-0175">Coiled coil</keyword>
<dbReference type="Proteomes" id="UP000887577">
    <property type="component" value="Unplaced"/>
</dbReference>
<dbReference type="InterPro" id="IPR009053">
    <property type="entry name" value="Prefoldin"/>
</dbReference>
<keyword evidence="3" id="KW-0143">Chaperone</keyword>
<reference evidence="6" key="1">
    <citation type="submission" date="2022-11" db="UniProtKB">
        <authorList>
            <consortium name="WormBaseParasite"/>
        </authorList>
    </citation>
    <scope>IDENTIFICATION</scope>
</reference>
<protein>
    <submittedName>
        <fullName evidence="6">Prefoldin subunit 6</fullName>
    </submittedName>
</protein>
<dbReference type="Pfam" id="PF01920">
    <property type="entry name" value="Prefoldin_2"/>
    <property type="match status" value="1"/>
</dbReference>
<evidence type="ECO:0000256" key="4">
    <source>
        <dbReference type="SAM" id="Coils"/>
    </source>
</evidence>
<evidence type="ECO:0000256" key="2">
    <source>
        <dbReference type="ARBA" id="ARBA00011695"/>
    </source>
</evidence>
<accession>A0A914YJE6</accession>
<dbReference type="PANTHER" id="PTHR21431:SF0">
    <property type="entry name" value="PREFOLDIN SUBUNIT 6"/>
    <property type="match status" value="1"/>
</dbReference>
<keyword evidence="5" id="KW-1185">Reference proteome</keyword>
<dbReference type="SUPFAM" id="SSF46579">
    <property type="entry name" value="Prefoldin"/>
    <property type="match status" value="1"/>
</dbReference>
<name>A0A914YJE6_9BILA</name>
<sequence length="109" mass="12750">MNIPNLDKVKKHYEEQMKKYQSVEKEREKVIINRQQLEAQLTENNLVKTELDLLESGTNIFKLVGPTLIKQDLEESKNTVNKRLEYIGEEIVIFAVIVVKNHLKMLQNA</sequence>
<dbReference type="CDD" id="cd23161">
    <property type="entry name" value="Prefoldin_6"/>
    <property type="match status" value="1"/>
</dbReference>
<dbReference type="AlphaFoldDB" id="A0A914YJE6"/>